<dbReference type="Pfam" id="PF00089">
    <property type="entry name" value="Trypsin"/>
    <property type="match status" value="1"/>
</dbReference>
<organism evidence="4 5">
    <name type="scientific">Trichuris trichiura</name>
    <name type="common">Whipworm</name>
    <name type="synonym">Trichocephalus trichiurus</name>
    <dbReference type="NCBI Taxonomy" id="36087"/>
    <lineage>
        <taxon>Eukaryota</taxon>
        <taxon>Metazoa</taxon>
        <taxon>Ecdysozoa</taxon>
        <taxon>Nematoda</taxon>
        <taxon>Enoplea</taxon>
        <taxon>Dorylaimia</taxon>
        <taxon>Trichinellida</taxon>
        <taxon>Trichuridae</taxon>
        <taxon>Trichuris</taxon>
    </lineage>
</organism>
<feature type="region of interest" description="Disordered" evidence="2">
    <location>
        <begin position="167"/>
        <end position="187"/>
    </location>
</feature>
<keyword evidence="1" id="KW-1015">Disulfide bond</keyword>
<reference evidence="4" key="2">
    <citation type="submission" date="2014-03" db="EMBL/GenBank/DDBJ databases">
        <title>The whipworm genome and dual-species transcriptomics of an intimate host-pathogen interaction.</title>
        <authorList>
            <person name="Foth B.J."/>
            <person name="Tsai I.J."/>
            <person name="Reid A.J."/>
            <person name="Bancroft A.J."/>
            <person name="Nichol S."/>
            <person name="Tracey A."/>
            <person name="Holroyd N."/>
            <person name="Cotton J.A."/>
            <person name="Stanley E.J."/>
            <person name="Zarowiecki M."/>
            <person name="Liu J.Z."/>
            <person name="Huckvale T."/>
            <person name="Cooper P.J."/>
            <person name="Grencis R.K."/>
            <person name="Berriman M."/>
        </authorList>
    </citation>
    <scope>NUCLEOTIDE SEQUENCE [LARGE SCALE GENOMIC DNA]</scope>
</reference>
<feature type="compositionally biased region" description="Low complexity" evidence="2">
    <location>
        <begin position="478"/>
        <end position="493"/>
    </location>
</feature>
<dbReference type="InterPro" id="IPR043504">
    <property type="entry name" value="Peptidase_S1_PA_chymotrypsin"/>
</dbReference>
<reference evidence="4" key="1">
    <citation type="submission" date="2014-01" db="EMBL/GenBank/DDBJ databases">
        <authorList>
            <person name="Aslett M."/>
        </authorList>
    </citation>
    <scope>NUCLEOTIDE SEQUENCE</scope>
</reference>
<gene>
    <name evidence="4" type="ORF">TTRE_0000676801</name>
</gene>
<dbReference type="SUPFAM" id="SSF50494">
    <property type="entry name" value="Trypsin-like serine proteases"/>
    <property type="match status" value="3"/>
</dbReference>
<dbReference type="Gene3D" id="2.40.10.10">
    <property type="entry name" value="Trypsin-like serine proteases"/>
    <property type="match status" value="3"/>
</dbReference>
<evidence type="ECO:0000256" key="2">
    <source>
        <dbReference type="SAM" id="MobiDB-lite"/>
    </source>
</evidence>
<name>A0A077ZDL8_TRITR</name>
<dbReference type="InterPro" id="IPR009003">
    <property type="entry name" value="Peptidase_S1_PA"/>
</dbReference>
<evidence type="ECO:0000313" key="4">
    <source>
        <dbReference type="EMBL" id="CDW58452.1"/>
    </source>
</evidence>
<feature type="domain" description="Peptidase S1" evidence="3">
    <location>
        <begin position="734"/>
        <end position="901"/>
    </location>
</feature>
<dbReference type="EMBL" id="HG806341">
    <property type="protein sequence ID" value="CDW58452.1"/>
    <property type="molecule type" value="Genomic_DNA"/>
</dbReference>
<dbReference type="GO" id="GO:0006508">
    <property type="term" value="P:proteolysis"/>
    <property type="evidence" value="ECO:0007669"/>
    <property type="project" value="InterPro"/>
</dbReference>
<accession>A0A077ZDL8</accession>
<evidence type="ECO:0000259" key="3">
    <source>
        <dbReference type="Pfam" id="PF00089"/>
    </source>
</evidence>
<evidence type="ECO:0000256" key="1">
    <source>
        <dbReference type="ARBA" id="ARBA00023157"/>
    </source>
</evidence>
<dbReference type="Proteomes" id="UP000030665">
    <property type="component" value="Unassembled WGS sequence"/>
</dbReference>
<feature type="region of interest" description="Disordered" evidence="2">
    <location>
        <begin position="474"/>
        <end position="507"/>
    </location>
</feature>
<keyword evidence="5" id="KW-1185">Reference proteome</keyword>
<dbReference type="STRING" id="36087.A0A077ZDL8"/>
<dbReference type="GO" id="GO:0004252">
    <property type="term" value="F:serine-type endopeptidase activity"/>
    <property type="evidence" value="ECO:0007669"/>
    <property type="project" value="InterPro"/>
</dbReference>
<evidence type="ECO:0000313" key="5">
    <source>
        <dbReference type="Proteomes" id="UP000030665"/>
    </source>
</evidence>
<dbReference type="PANTHER" id="PTHR24253:SF176">
    <property type="entry name" value="CORIN, ISOFORM B"/>
    <property type="match status" value="1"/>
</dbReference>
<dbReference type="InterPro" id="IPR001254">
    <property type="entry name" value="Trypsin_dom"/>
</dbReference>
<dbReference type="AlphaFoldDB" id="A0A077ZDL8"/>
<feature type="region of interest" description="Disordered" evidence="2">
    <location>
        <begin position="551"/>
        <end position="611"/>
    </location>
</feature>
<proteinExistence type="predicted"/>
<dbReference type="OrthoDB" id="5915686at2759"/>
<protein>
    <submittedName>
        <fullName evidence="4">Trypsin domain containing protein</fullName>
    </submittedName>
</protein>
<dbReference type="PANTHER" id="PTHR24253">
    <property type="entry name" value="TRANSMEMBRANE PROTEASE SERINE"/>
    <property type="match status" value="1"/>
</dbReference>
<feature type="compositionally biased region" description="Low complexity" evidence="2">
    <location>
        <begin position="594"/>
        <end position="611"/>
    </location>
</feature>
<sequence>MWYGVALVILNKPFMFNKRISPVCVPEQKLPPDAKRCFVSTYVNSKLDEEGVNLVSGSQCDFGQFPELKNADGVCSIHQHANTDKSFGGPLTCIVNDKAYQFGVYLSQMVVKDMFRKDPVALHYYGHFLKLLSNDSLHGNDFIEIGTKSSARPTDIMEGKHQVNTKMPEKPVDVPRPSHPVQPAAPSSNANGNCYRYSYSTCVTKTNLVVYAGSSNYAWYSRKGIKVSIETTRSYGISGKSGERWNEIALLRLRRSLTTKNKVIPVCLAPREELPPFDALCYVTYYDKEEHRIDEEPVVLTAQRRCPVESSEKKSHSPGLCTLEDPPKQHIQLGAPMVCIVKGRAYQYGVYQRQLALELDTQASQKLGYYAEISIVHSILLGEIASGSEVENVVTIPEANTPKPETELPRPSWPVIQPIREPVVITPQMPGYESVSASSSSQETEPSKAIDFPYQILPSPNKEPEQMLVLPLKPPTNRVSESDSASKSVSKSRSSLDEESVEEIVHQPVQPEVESPILKKNETVIVVKFPAIKYPKFVVRKESKEESVILLPPGSSESKDGDVPATTPVLVSTQSPEPPQAVPSTPAPVKLESHLQSSSHSMSKSSSLSSSASASFEIISPGEKEVTSFPTVQPLQNSTVPPTPSVKPIIRPPSPKPASIPSFPSKPSCQFPGKAGPTSTLPNGITVCPSRPNGEGGSVQTVVLPIPLPVEEYITTSGAVAVHIFDTSGKIPGRPCSGSLIVKRGQMYADEVVTAARCVWPQIAENYNVYVGSLLPRHVTETNFQKTVIPVKSIRTLPLFTGANLVSVGAAVLKLKHKVRVSSGVQFFPLASPTTGPTLKMRCFVSGVCKHGLPVRVQYQLLSPVDCRRRLGFPFLPSLYYCGIGRKDILEFPSGAPLVCDFFGRWTQFGVYDHAPSSAIVDHFGNAEEQSLNEVAIFMRVNGTDAYGSK</sequence>